<proteinExistence type="predicted"/>
<keyword evidence="2" id="KW-1185">Reference proteome</keyword>
<reference evidence="1" key="2">
    <citation type="submission" date="2020-09" db="EMBL/GenBank/DDBJ databases">
        <authorList>
            <person name="Sun Q."/>
            <person name="Kim S."/>
        </authorList>
    </citation>
    <scope>NUCLEOTIDE SEQUENCE</scope>
    <source>
        <strain evidence="1">KCTC 22169</strain>
    </source>
</reference>
<name>A0A918KQJ9_9GAMM</name>
<accession>A0A918KQJ9</accession>
<organism evidence="1 2">
    <name type="scientific">Saccharospirillum salsuginis</name>
    <dbReference type="NCBI Taxonomy" id="418750"/>
    <lineage>
        <taxon>Bacteria</taxon>
        <taxon>Pseudomonadati</taxon>
        <taxon>Pseudomonadota</taxon>
        <taxon>Gammaproteobacteria</taxon>
        <taxon>Oceanospirillales</taxon>
        <taxon>Saccharospirillaceae</taxon>
        <taxon>Saccharospirillum</taxon>
    </lineage>
</organism>
<dbReference type="AlphaFoldDB" id="A0A918KQJ9"/>
<evidence type="ECO:0000313" key="2">
    <source>
        <dbReference type="Proteomes" id="UP000626148"/>
    </source>
</evidence>
<sequence length="120" mass="13688">MDKINRSRRIHYLLQFIPEDLTPQVGIYFGEHVVRVEGQLCLVVTLDGDVGIRATDPELEAKLLRTCGRRNWVAHGRVYEQWYLLPGDQALGQAPVTDWVRQSAEGSAALARREEARMRS</sequence>
<reference evidence="1" key="1">
    <citation type="journal article" date="2014" name="Int. J. Syst. Evol. Microbiol.">
        <title>Complete genome sequence of Corynebacterium casei LMG S-19264T (=DSM 44701T), isolated from a smear-ripened cheese.</title>
        <authorList>
            <consortium name="US DOE Joint Genome Institute (JGI-PGF)"/>
            <person name="Walter F."/>
            <person name="Albersmeier A."/>
            <person name="Kalinowski J."/>
            <person name="Ruckert C."/>
        </authorList>
    </citation>
    <scope>NUCLEOTIDE SEQUENCE</scope>
    <source>
        <strain evidence="1">KCTC 22169</strain>
    </source>
</reference>
<dbReference type="RefSeq" id="WP_189612324.1">
    <property type="nucleotide sequence ID" value="NZ_BMXR01000013.1"/>
</dbReference>
<dbReference type="EMBL" id="BMXR01000013">
    <property type="protein sequence ID" value="GGX69515.1"/>
    <property type="molecule type" value="Genomic_DNA"/>
</dbReference>
<dbReference type="Proteomes" id="UP000626148">
    <property type="component" value="Unassembled WGS sequence"/>
</dbReference>
<comment type="caution">
    <text evidence="1">The sequence shown here is derived from an EMBL/GenBank/DDBJ whole genome shotgun (WGS) entry which is preliminary data.</text>
</comment>
<protein>
    <submittedName>
        <fullName evidence="1">Uncharacterized protein</fullName>
    </submittedName>
</protein>
<gene>
    <name evidence="1" type="ORF">GCM10007392_41380</name>
</gene>
<evidence type="ECO:0000313" key="1">
    <source>
        <dbReference type="EMBL" id="GGX69515.1"/>
    </source>
</evidence>